<feature type="compositionally biased region" description="Acidic residues" evidence="1">
    <location>
        <begin position="600"/>
        <end position="614"/>
    </location>
</feature>
<dbReference type="Gene3D" id="1.10.1670.10">
    <property type="entry name" value="Helix-hairpin-Helix base-excision DNA repair enzymes (C-terminal)"/>
    <property type="match status" value="1"/>
</dbReference>
<feature type="compositionally biased region" description="Acidic residues" evidence="1">
    <location>
        <begin position="831"/>
        <end position="853"/>
    </location>
</feature>
<feature type="region of interest" description="Disordered" evidence="1">
    <location>
        <begin position="572"/>
        <end position="789"/>
    </location>
</feature>
<evidence type="ECO:0000256" key="1">
    <source>
        <dbReference type="SAM" id="MobiDB-lite"/>
    </source>
</evidence>
<dbReference type="InterPro" id="IPR003265">
    <property type="entry name" value="HhH-GPD_domain"/>
</dbReference>
<feature type="region of interest" description="Disordered" evidence="1">
    <location>
        <begin position="1"/>
        <end position="239"/>
    </location>
</feature>
<feature type="domain" description="HhH-GPD" evidence="2">
    <location>
        <begin position="373"/>
        <end position="548"/>
    </location>
</feature>
<feature type="compositionally biased region" description="Basic and acidic residues" evidence="1">
    <location>
        <begin position="189"/>
        <end position="204"/>
    </location>
</feature>
<dbReference type="InterPro" id="IPR011257">
    <property type="entry name" value="DNA_glycosylase"/>
</dbReference>
<feature type="compositionally biased region" description="Acidic residues" evidence="1">
    <location>
        <begin position="755"/>
        <end position="789"/>
    </location>
</feature>
<dbReference type="SMART" id="SM00478">
    <property type="entry name" value="ENDO3c"/>
    <property type="match status" value="1"/>
</dbReference>
<protein>
    <recommendedName>
        <fullName evidence="2">HhH-GPD domain-containing protein</fullName>
    </recommendedName>
</protein>
<feature type="compositionally biased region" description="Polar residues" evidence="1">
    <location>
        <begin position="113"/>
        <end position="137"/>
    </location>
</feature>
<sequence>MRTTRAAAKRATESIASSAANSPAPPQLAGNVILGTNSATPSLSEVDSPSPKSTIEVANSRDTTETLDESSTGPKHKRQTQAAPKRKRAPPVKKEWVLPHGMGAALGAPDEPVTSQSLPTATAQPEGQTSFASSIQQDGVAPLQKPKRARGTKKDQEQTQIGFRTTKPVASEKESIAVQDDNTADDSPETLKQEETSSETEKPPAKAQRVSRTRKVKISAKVNQNADSTHTNVQVKTEETTVEEKTLTTATEARKLLIFRNITFKSNVAVKHSDVGNILIDATRILDPNKRMIIKRGPENPYGLTPGFSPYPYRRVPTPEDCEEVHRILTETHADTASKLRASRPEVMPEASLEVAGCGEVPCVLDALLRTLISGNTLMARADAAIKRLGEHYGTRTTGTGAGSINWEKVRLSSHEELAEVIKTAGNGSIRSKHIKTIINMVYEENIERGNTDDSLSLDHMRYLTKDQAMAKFVQFPGIGIKTAACVSLFSLRLPCLAVDTHVHKFCGWLGWTPEKADPDNCYRHVDAKVPDHLKYGLHNLFIVHGQECFKCRKITKPGTKDWNEAPDCPLEHLLDRSKDGSKSEEKASKKRTGKKGDNEDAEDADESGVDMEDTNGQKPKKVTSRKAKVKKEVKEEDSTEEVDASELEARKNSRRSTRKKTVKQEVVNEDKTEDAEGSSFEIYMKPKKRTRRNTRVKKEMKKGQTEVEAVDVEMEDVSRRAVIDDDEMENEASVQVPAREVKEETGNKMVGEYYDPDETEEEVPAIEDDPDATEDEVPTAEYYDPDATEDEVVVCGDDADDPNATEDEVVVCGDDSDATEIEELQKDEHVEEEVGFWTESEDDDEDDDDYSI</sequence>
<evidence type="ECO:0000313" key="4">
    <source>
        <dbReference type="Proteomes" id="UP001301958"/>
    </source>
</evidence>
<feature type="compositionally biased region" description="Basic residues" evidence="1">
    <location>
        <begin position="74"/>
        <end position="91"/>
    </location>
</feature>
<accession>A0AAN7BZP8</accession>
<feature type="region of interest" description="Disordered" evidence="1">
    <location>
        <begin position="823"/>
        <end position="853"/>
    </location>
</feature>
<proteinExistence type="predicted"/>
<dbReference type="PANTHER" id="PTHR47203:SF1">
    <property type="entry name" value="HYPOTHETICAL BASE EXCISION DNA REPAIR PROTEIN (EUROFUNG)"/>
    <property type="match status" value="1"/>
</dbReference>
<feature type="compositionally biased region" description="Polar residues" evidence="1">
    <location>
        <begin position="34"/>
        <end position="61"/>
    </location>
</feature>
<dbReference type="Pfam" id="PF00730">
    <property type="entry name" value="HhH-GPD"/>
    <property type="match status" value="1"/>
</dbReference>
<evidence type="ECO:0000259" key="2">
    <source>
        <dbReference type="SMART" id="SM00478"/>
    </source>
</evidence>
<feature type="compositionally biased region" description="Basic residues" evidence="1">
    <location>
        <begin position="619"/>
        <end position="630"/>
    </location>
</feature>
<dbReference type="SUPFAM" id="SSF48150">
    <property type="entry name" value="DNA-glycosylase"/>
    <property type="match status" value="1"/>
</dbReference>
<comment type="caution">
    <text evidence="3">The sequence shown here is derived from an EMBL/GenBank/DDBJ whole genome shotgun (WGS) entry which is preliminary data.</text>
</comment>
<feature type="compositionally biased region" description="Basic and acidic residues" evidence="1">
    <location>
        <begin position="572"/>
        <end position="588"/>
    </location>
</feature>
<dbReference type="EMBL" id="MU865288">
    <property type="protein sequence ID" value="KAK4232376.1"/>
    <property type="molecule type" value="Genomic_DNA"/>
</dbReference>
<feature type="compositionally biased region" description="Basic residues" evidence="1">
    <location>
        <begin position="686"/>
        <end position="701"/>
    </location>
</feature>
<dbReference type="Gene3D" id="1.10.340.30">
    <property type="entry name" value="Hypothetical protein, domain 2"/>
    <property type="match status" value="1"/>
</dbReference>
<dbReference type="CDD" id="cd00056">
    <property type="entry name" value="ENDO3c"/>
    <property type="match status" value="1"/>
</dbReference>
<dbReference type="PANTHER" id="PTHR47203">
    <property type="match status" value="1"/>
</dbReference>
<dbReference type="AlphaFoldDB" id="A0AAN7BZP8"/>
<dbReference type="InterPro" id="IPR023170">
    <property type="entry name" value="HhH_base_excis_C"/>
</dbReference>
<feature type="compositionally biased region" description="Polar residues" evidence="1">
    <location>
        <begin position="221"/>
        <end position="234"/>
    </location>
</feature>
<name>A0AAN7BZP8_9PEZI</name>
<reference evidence="3" key="2">
    <citation type="submission" date="2023-05" db="EMBL/GenBank/DDBJ databases">
        <authorList>
            <consortium name="Lawrence Berkeley National Laboratory"/>
            <person name="Steindorff A."/>
            <person name="Hensen N."/>
            <person name="Bonometti L."/>
            <person name="Westerberg I."/>
            <person name="Brannstrom I.O."/>
            <person name="Guillou S."/>
            <person name="Cros-Aarteil S."/>
            <person name="Calhoun S."/>
            <person name="Haridas S."/>
            <person name="Kuo A."/>
            <person name="Mondo S."/>
            <person name="Pangilinan J."/>
            <person name="Riley R."/>
            <person name="Labutti K."/>
            <person name="Andreopoulos B."/>
            <person name="Lipzen A."/>
            <person name="Chen C."/>
            <person name="Yanf M."/>
            <person name="Daum C."/>
            <person name="Ng V."/>
            <person name="Clum A."/>
            <person name="Ohm R."/>
            <person name="Martin F."/>
            <person name="Silar P."/>
            <person name="Natvig D."/>
            <person name="Lalanne C."/>
            <person name="Gautier V."/>
            <person name="Ament-Velasquez S.L."/>
            <person name="Kruys A."/>
            <person name="Hutchinson M.I."/>
            <person name="Powell A.J."/>
            <person name="Barry K."/>
            <person name="Miller A.N."/>
            <person name="Grigoriev I.V."/>
            <person name="Debuchy R."/>
            <person name="Gladieux P."/>
            <person name="Thoren M.H."/>
            <person name="Johannesson H."/>
        </authorList>
    </citation>
    <scope>NUCLEOTIDE SEQUENCE</scope>
    <source>
        <strain evidence="3">CBS 990.96</strain>
    </source>
</reference>
<dbReference type="GO" id="GO:0006285">
    <property type="term" value="P:base-excision repair, AP site formation"/>
    <property type="evidence" value="ECO:0007669"/>
    <property type="project" value="UniProtKB-ARBA"/>
</dbReference>
<reference evidence="3" key="1">
    <citation type="journal article" date="2023" name="Mol. Phylogenet. Evol.">
        <title>Genome-scale phylogeny and comparative genomics of the fungal order Sordariales.</title>
        <authorList>
            <person name="Hensen N."/>
            <person name="Bonometti L."/>
            <person name="Westerberg I."/>
            <person name="Brannstrom I.O."/>
            <person name="Guillou S."/>
            <person name="Cros-Aarteil S."/>
            <person name="Calhoun S."/>
            <person name="Haridas S."/>
            <person name="Kuo A."/>
            <person name="Mondo S."/>
            <person name="Pangilinan J."/>
            <person name="Riley R."/>
            <person name="LaButti K."/>
            <person name="Andreopoulos B."/>
            <person name="Lipzen A."/>
            <person name="Chen C."/>
            <person name="Yan M."/>
            <person name="Daum C."/>
            <person name="Ng V."/>
            <person name="Clum A."/>
            <person name="Steindorff A."/>
            <person name="Ohm R.A."/>
            <person name="Martin F."/>
            <person name="Silar P."/>
            <person name="Natvig D.O."/>
            <person name="Lalanne C."/>
            <person name="Gautier V."/>
            <person name="Ament-Velasquez S.L."/>
            <person name="Kruys A."/>
            <person name="Hutchinson M.I."/>
            <person name="Powell A.J."/>
            <person name="Barry K."/>
            <person name="Miller A.N."/>
            <person name="Grigoriev I.V."/>
            <person name="Debuchy R."/>
            <person name="Gladieux P."/>
            <person name="Hiltunen Thoren M."/>
            <person name="Johannesson H."/>
        </authorList>
    </citation>
    <scope>NUCLEOTIDE SEQUENCE</scope>
    <source>
        <strain evidence="3">CBS 990.96</strain>
    </source>
</reference>
<feature type="compositionally biased region" description="Basic residues" evidence="1">
    <location>
        <begin position="653"/>
        <end position="662"/>
    </location>
</feature>
<evidence type="ECO:0000313" key="3">
    <source>
        <dbReference type="EMBL" id="KAK4232376.1"/>
    </source>
</evidence>
<gene>
    <name evidence="3" type="ORF">QBC38DRAFT_95069</name>
</gene>
<feature type="compositionally biased region" description="Acidic residues" evidence="1">
    <location>
        <begin position="638"/>
        <end position="647"/>
    </location>
</feature>
<dbReference type="GO" id="GO:0000702">
    <property type="term" value="F:oxidized base lesion DNA N-glycosylase activity"/>
    <property type="evidence" value="ECO:0007669"/>
    <property type="project" value="UniProtKB-ARBA"/>
</dbReference>
<keyword evidence="4" id="KW-1185">Reference proteome</keyword>
<feature type="compositionally biased region" description="Basic residues" evidence="1">
    <location>
        <begin position="209"/>
        <end position="218"/>
    </location>
</feature>
<organism evidence="3 4">
    <name type="scientific">Podospora fimiseda</name>
    <dbReference type="NCBI Taxonomy" id="252190"/>
    <lineage>
        <taxon>Eukaryota</taxon>
        <taxon>Fungi</taxon>
        <taxon>Dikarya</taxon>
        <taxon>Ascomycota</taxon>
        <taxon>Pezizomycotina</taxon>
        <taxon>Sordariomycetes</taxon>
        <taxon>Sordariomycetidae</taxon>
        <taxon>Sordariales</taxon>
        <taxon>Podosporaceae</taxon>
        <taxon>Podospora</taxon>
    </lineage>
</organism>
<dbReference type="Proteomes" id="UP001301958">
    <property type="component" value="Unassembled WGS sequence"/>
</dbReference>